<dbReference type="SUPFAM" id="SSF48019">
    <property type="entry name" value="post-AAA+ oligomerization domain-like"/>
    <property type="match status" value="1"/>
</dbReference>
<dbReference type="OrthoDB" id="269621at2"/>
<keyword evidence="6" id="KW-0239">DNA-directed DNA polymerase</keyword>
<evidence type="ECO:0000256" key="6">
    <source>
        <dbReference type="ARBA" id="ARBA00022932"/>
    </source>
</evidence>
<evidence type="ECO:0000256" key="4">
    <source>
        <dbReference type="ARBA" id="ARBA00022695"/>
    </source>
</evidence>
<dbReference type="KEGG" id="uli:ETAA1_60750"/>
<dbReference type="AlphaFoldDB" id="A0A517Y319"/>
<keyword evidence="4" id="KW-0548">Nucleotidyltransferase</keyword>
<dbReference type="Gene3D" id="3.40.50.300">
    <property type="entry name" value="P-loop containing nucleotide triphosphate hydrolases"/>
    <property type="match status" value="1"/>
</dbReference>
<organism evidence="11 12">
    <name type="scientific">Urbifossiella limnaea</name>
    <dbReference type="NCBI Taxonomy" id="2528023"/>
    <lineage>
        <taxon>Bacteria</taxon>
        <taxon>Pseudomonadati</taxon>
        <taxon>Planctomycetota</taxon>
        <taxon>Planctomycetia</taxon>
        <taxon>Gemmatales</taxon>
        <taxon>Gemmataceae</taxon>
        <taxon>Urbifossiella</taxon>
    </lineage>
</organism>
<protein>
    <recommendedName>
        <fullName evidence="2">DNA polymerase III subunit delta</fullName>
        <ecNumber evidence="1">2.7.7.7</ecNumber>
    </recommendedName>
</protein>
<dbReference type="GO" id="GO:0006261">
    <property type="term" value="P:DNA-templated DNA replication"/>
    <property type="evidence" value="ECO:0007669"/>
    <property type="project" value="TreeGrafter"/>
</dbReference>
<evidence type="ECO:0000313" key="12">
    <source>
        <dbReference type="Proteomes" id="UP000319576"/>
    </source>
</evidence>
<dbReference type="EMBL" id="CP036273">
    <property type="protein sequence ID" value="QDU24064.1"/>
    <property type="molecule type" value="Genomic_DNA"/>
</dbReference>
<evidence type="ECO:0000256" key="1">
    <source>
        <dbReference type="ARBA" id="ARBA00012417"/>
    </source>
</evidence>
<evidence type="ECO:0000259" key="9">
    <source>
        <dbReference type="Pfam" id="PF06144"/>
    </source>
</evidence>
<dbReference type="SUPFAM" id="SSF52540">
    <property type="entry name" value="P-loop containing nucleoside triphosphate hydrolases"/>
    <property type="match status" value="1"/>
</dbReference>
<dbReference type="GO" id="GO:0003887">
    <property type="term" value="F:DNA-directed DNA polymerase activity"/>
    <property type="evidence" value="ECO:0007669"/>
    <property type="project" value="UniProtKB-KW"/>
</dbReference>
<comment type="similarity">
    <text evidence="7">Belongs to the DNA polymerase HolA subunit family.</text>
</comment>
<dbReference type="PANTHER" id="PTHR34388">
    <property type="entry name" value="DNA POLYMERASE III SUBUNIT DELTA"/>
    <property type="match status" value="1"/>
</dbReference>
<keyword evidence="3" id="KW-0808">Transferase</keyword>
<gene>
    <name evidence="11" type="ORF">ETAA1_60750</name>
</gene>
<feature type="domain" description="DNA polymerase III delta subunit-like C-terminal" evidence="10">
    <location>
        <begin position="209"/>
        <end position="328"/>
    </location>
</feature>
<evidence type="ECO:0000256" key="7">
    <source>
        <dbReference type="ARBA" id="ARBA00034754"/>
    </source>
</evidence>
<dbReference type="InterPro" id="IPR027417">
    <property type="entry name" value="P-loop_NTPase"/>
</dbReference>
<dbReference type="Gene3D" id="1.10.8.60">
    <property type="match status" value="1"/>
</dbReference>
<evidence type="ECO:0000256" key="8">
    <source>
        <dbReference type="ARBA" id="ARBA00049244"/>
    </source>
</evidence>
<dbReference type="Pfam" id="PF21694">
    <property type="entry name" value="DNA_pol3_delta_C"/>
    <property type="match status" value="1"/>
</dbReference>
<keyword evidence="12" id="KW-1185">Reference proteome</keyword>
<evidence type="ECO:0000259" key="10">
    <source>
        <dbReference type="Pfam" id="PF21694"/>
    </source>
</evidence>
<dbReference type="EC" id="2.7.7.7" evidence="1"/>
<evidence type="ECO:0000256" key="3">
    <source>
        <dbReference type="ARBA" id="ARBA00022679"/>
    </source>
</evidence>
<evidence type="ECO:0000256" key="5">
    <source>
        <dbReference type="ARBA" id="ARBA00022705"/>
    </source>
</evidence>
<evidence type="ECO:0000256" key="2">
    <source>
        <dbReference type="ARBA" id="ARBA00017703"/>
    </source>
</evidence>
<proteinExistence type="inferred from homology"/>
<dbReference type="Proteomes" id="UP000319576">
    <property type="component" value="Chromosome"/>
</dbReference>
<dbReference type="Pfam" id="PF06144">
    <property type="entry name" value="DNA_pol3_delta"/>
    <property type="match status" value="1"/>
</dbReference>
<comment type="catalytic activity">
    <reaction evidence="8">
        <text>DNA(n) + a 2'-deoxyribonucleoside 5'-triphosphate = DNA(n+1) + diphosphate</text>
        <dbReference type="Rhea" id="RHEA:22508"/>
        <dbReference type="Rhea" id="RHEA-COMP:17339"/>
        <dbReference type="Rhea" id="RHEA-COMP:17340"/>
        <dbReference type="ChEBI" id="CHEBI:33019"/>
        <dbReference type="ChEBI" id="CHEBI:61560"/>
        <dbReference type="ChEBI" id="CHEBI:173112"/>
        <dbReference type="EC" id="2.7.7.7"/>
    </reaction>
</comment>
<dbReference type="NCBIfam" id="TIGR01128">
    <property type="entry name" value="holA"/>
    <property type="match status" value="1"/>
</dbReference>
<sequence length="335" mass="35811">MDALPFLAAVAKSKRQPVYVLAGDEDFLKRRCRDAIIHAALGDADAAFAVGTYAGDKLDFSTVRNELDTLPFLSPCRVVVVDAADTFVTAHRPALERYAAAPSAAGVLVLDVKAFPENTKLAKALPDAAKVHCKAPPAYKLGAWVQEWARAGHGKKLSPDAAALLIDLAGNTMGQLDQELEKLAVAAGAKSTIEAADVHRLVGRSQGADVFRILDAIGEGKPAAALTILERLFAEGVAPMGVLAPMMAQLRKLAAVGRLTADGQALGPAMDAAKVPAWPQARESFQRQVRWLGRRRLDALSGWLVEIDRDLKGGSPLPEKVQVERLVVRLARPRT</sequence>
<dbReference type="InterPro" id="IPR008921">
    <property type="entry name" value="DNA_pol3_clamp-load_cplx_C"/>
</dbReference>
<dbReference type="GO" id="GO:0003677">
    <property type="term" value="F:DNA binding"/>
    <property type="evidence" value="ECO:0007669"/>
    <property type="project" value="InterPro"/>
</dbReference>
<accession>A0A517Y319</accession>
<dbReference type="InterPro" id="IPR005790">
    <property type="entry name" value="DNA_polIII_delta"/>
</dbReference>
<name>A0A517Y319_9BACT</name>
<dbReference type="Gene3D" id="1.20.272.10">
    <property type="match status" value="1"/>
</dbReference>
<keyword evidence="5" id="KW-0235">DNA replication</keyword>
<dbReference type="InterPro" id="IPR048466">
    <property type="entry name" value="DNA_pol3_delta-like_C"/>
</dbReference>
<feature type="domain" description="DNA polymerase III delta N-terminal" evidence="9">
    <location>
        <begin position="19"/>
        <end position="133"/>
    </location>
</feature>
<dbReference type="GO" id="GO:0009360">
    <property type="term" value="C:DNA polymerase III complex"/>
    <property type="evidence" value="ECO:0007669"/>
    <property type="project" value="InterPro"/>
</dbReference>
<reference evidence="11 12" key="1">
    <citation type="submission" date="2019-02" db="EMBL/GenBank/DDBJ databases">
        <title>Deep-cultivation of Planctomycetes and their phenomic and genomic characterization uncovers novel biology.</title>
        <authorList>
            <person name="Wiegand S."/>
            <person name="Jogler M."/>
            <person name="Boedeker C."/>
            <person name="Pinto D."/>
            <person name="Vollmers J."/>
            <person name="Rivas-Marin E."/>
            <person name="Kohn T."/>
            <person name="Peeters S.H."/>
            <person name="Heuer A."/>
            <person name="Rast P."/>
            <person name="Oberbeckmann S."/>
            <person name="Bunk B."/>
            <person name="Jeske O."/>
            <person name="Meyerdierks A."/>
            <person name="Storesund J.E."/>
            <person name="Kallscheuer N."/>
            <person name="Luecker S."/>
            <person name="Lage O.M."/>
            <person name="Pohl T."/>
            <person name="Merkel B.J."/>
            <person name="Hornburger P."/>
            <person name="Mueller R.-W."/>
            <person name="Bruemmer F."/>
            <person name="Labrenz M."/>
            <person name="Spormann A.M."/>
            <person name="Op den Camp H."/>
            <person name="Overmann J."/>
            <person name="Amann R."/>
            <person name="Jetten M.S.M."/>
            <person name="Mascher T."/>
            <person name="Medema M.H."/>
            <person name="Devos D.P."/>
            <person name="Kaster A.-K."/>
            <person name="Ovreas L."/>
            <person name="Rohde M."/>
            <person name="Galperin M.Y."/>
            <person name="Jogler C."/>
        </authorList>
    </citation>
    <scope>NUCLEOTIDE SEQUENCE [LARGE SCALE GENOMIC DNA]</scope>
    <source>
        <strain evidence="11 12">ETA_A1</strain>
    </source>
</reference>
<dbReference type="RefSeq" id="WP_145244259.1">
    <property type="nucleotide sequence ID" value="NZ_CP036273.1"/>
</dbReference>
<evidence type="ECO:0000313" key="11">
    <source>
        <dbReference type="EMBL" id="QDU24064.1"/>
    </source>
</evidence>
<dbReference type="InterPro" id="IPR010372">
    <property type="entry name" value="DNA_pol3_delta_N"/>
</dbReference>
<dbReference type="PANTHER" id="PTHR34388:SF1">
    <property type="entry name" value="DNA POLYMERASE III SUBUNIT DELTA"/>
    <property type="match status" value="1"/>
</dbReference>